<dbReference type="PANTHER" id="PTHR45661:SF3">
    <property type="entry name" value="IG-LIKE DOMAIN-CONTAINING PROTEIN"/>
    <property type="match status" value="1"/>
</dbReference>
<dbReference type="Gene3D" id="3.40.50.12480">
    <property type="match status" value="1"/>
</dbReference>
<dbReference type="InterPro" id="IPR026906">
    <property type="entry name" value="LRR_5"/>
</dbReference>
<dbReference type="GO" id="GO:0004553">
    <property type="term" value="F:hydrolase activity, hydrolyzing O-glycosyl compounds"/>
    <property type="evidence" value="ECO:0007669"/>
    <property type="project" value="InterPro"/>
</dbReference>
<evidence type="ECO:0000313" key="3">
    <source>
        <dbReference type="EMBL" id="PWJ11228.1"/>
    </source>
</evidence>
<dbReference type="InterPro" id="IPR002105">
    <property type="entry name" value="Dockerin_1_rpt"/>
</dbReference>
<feature type="signal peptide" evidence="1">
    <location>
        <begin position="1"/>
        <end position="33"/>
    </location>
</feature>
<dbReference type="InterPro" id="IPR016134">
    <property type="entry name" value="Dockerin_dom"/>
</dbReference>
<dbReference type="PROSITE" id="PS51766">
    <property type="entry name" value="DOCKERIN"/>
    <property type="match status" value="1"/>
</dbReference>
<gene>
    <name evidence="3" type="ORF">IE37_02451</name>
</gene>
<dbReference type="EMBL" id="QGDI01000010">
    <property type="protein sequence ID" value="PWJ11228.1"/>
    <property type="molecule type" value="Genomic_DNA"/>
</dbReference>
<dbReference type="PROSITE" id="PS51257">
    <property type="entry name" value="PROKAR_LIPOPROTEIN"/>
    <property type="match status" value="1"/>
</dbReference>
<dbReference type="Proteomes" id="UP000245720">
    <property type="component" value="Unassembled WGS sequence"/>
</dbReference>
<sequence length="404" mass="43602">MNSKRITAAVFAFVAAFSCIGAFNGTGVAMANAAEDFSWEIKEPETLTEGDFTYVQSGRFWNVQKYSGSDKNVVIPERVNGVTVQGIEAKAFSGNKTIESVEIPAGLYSVNGFDGCTSLKEIKFHDYETEKLMIVGENAFKDCVSLESVAFPFGTASINNGAFAGCTSLSTVTFPEHYVDFGKLAFKNTPWLDSLPMDNNGYKLFRGTILSGFGYVTSIPRNAEKIGNAAFRGQSGLYEILVPANIKEIGDNAFVGCSDLKKIVIANPDCRIKSGLIASNGAPYINEDYDVFSYSSVFSGTICGYKGSDAEKYAKKHDIKFEELNALGDVNGDGKVDSVDASAILGKYAKNMTEEMHIVDAAEYAVEDVNNDGTIDSVDASSILSYYAYTASGGDKTIRDFLAK</sequence>
<comment type="caution">
    <text evidence="3">The sequence shown here is derived from an EMBL/GenBank/DDBJ whole genome shotgun (WGS) entry which is preliminary data.</text>
</comment>
<evidence type="ECO:0000313" key="4">
    <source>
        <dbReference type="Proteomes" id="UP000245720"/>
    </source>
</evidence>
<keyword evidence="1" id="KW-0732">Signal</keyword>
<dbReference type="Gene3D" id="1.10.1330.10">
    <property type="entry name" value="Dockerin domain"/>
    <property type="match status" value="2"/>
</dbReference>
<feature type="domain" description="Dockerin" evidence="2">
    <location>
        <begin position="323"/>
        <end position="396"/>
    </location>
</feature>
<dbReference type="SUPFAM" id="SSF63446">
    <property type="entry name" value="Type I dockerin domain"/>
    <property type="match status" value="1"/>
</dbReference>
<dbReference type="OrthoDB" id="1779508at2"/>
<dbReference type="PANTHER" id="PTHR45661">
    <property type="entry name" value="SURFACE ANTIGEN"/>
    <property type="match status" value="1"/>
</dbReference>
<dbReference type="InterPro" id="IPR036439">
    <property type="entry name" value="Dockerin_dom_sf"/>
</dbReference>
<name>A0A315XVY1_RUMFL</name>
<accession>A0A315XVY1</accession>
<feature type="chain" id="PRO_5016325958" evidence="1">
    <location>
        <begin position="34"/>
        <end position="404"/>
    </location>
</feature>
<proteinExistence type="predicted"/>
<protein>
    <submittedName>
        <fullName evidence="3">Leucine rich repeat (LRR) protein</fullName>
    </submittedName>
</protein>
<evidence type="ECO:0000256" key="1">
    <source>
        <dbReference type="SAM" id="SignalP"/>
    </source>
</evidence>
<dbReference type="GO" id="GO:0000272">
    <property type="term" value="P:polysaccharide catabolic process"/>
    <property type="evidence" value="ECO:0007669"/>
    <property type="project" value="InterPro"/>
</dbReference>
<dbReference type="InterPro" id="IPR032675">
    <property type="entry name" value="LRR_dom_sf"/>
</dbReference>
<dbReference type="SUPFAM" id="SSF52058">
    <property type="entry name" value="L domain-like"/>
    <property type="match status" value="1"/>
</dbReference>
<dbReference type="RefSeq" id="WP_109727185.1">
    <property type="nucleotide sequence ID" value="NZ_QGDI01000010.1"/>
</dbReference>
<dbReference type="Pfam" id="PF13306">
    <property type="entry name" value="LRR_5"/>
    <property type="match status" value="2"/>
</dbReference>
<dbReference type="CDD" id="cd14255">
    <property type="entry name" value="Dockerin_III"/>
    <property type="match status" value="1"/>
</dbReference>
<organism evidence="3 4">
    <name type="scientific">Ruminococcus flavefaciens</name>
    <dbReference type="NCBI Taxonomy" id="1265"/>
    <lineage>
        <taxon>Bacteria</taxon>
        <taxon>Bacillati</taxon>
        <taxon>Bacillota</taxon>
        <taxon>Clostridia</taxon>
        <taxon>Eubacteriales</taxon>
        <taxon>Oscillospiraceae</taxon>
        <taxon>Ruminococcus</taxon>
    </lineage>
</organism>
<dbReference type="Gene3D" id="3.80.10.10">
    <property type="entry name" value="Ribonuclease Inhibitor"/>
    <property type="match status" value="1"/>
</dbReference>
<dbReference type="InterPro" id="IPR053139">
    <property type="entry name" value="Surface_bspA-like"/>
</dbReference>
<evidence type="ECO:0000259" key="2">
    <source>
        <dbReference type="PROSITE" id="PS51766"/>
    </source>
</evidence>
<dbReference type="AlphaFoldDB" id="A0A315XVY1"/>
<dbReference type="Pfam" id="PF00404">
    <property type="entry name" value="Dockerin_1"/>
    <property type="match status" value="1"/>
</dbReference>
<reference evidence="3 4" key="1">
    <citation type="submission" date="2018-05" db="EMBL/GenBank/DDBJ databases">
        <title>The Hungate 1000. A catalogue of reference genomes from the rumen microbiome.</title>
        <authorList>
            <person name="Kelly W."/>
        </authorList>
    </citation>
    <scope>NUCLEOTIDE SEQUENCE [LARGE SCALE GENOMIC DNA]</scope>
    <source>
        <strain evidence="3 4">SAb67</strain>
    </source>
</reference>